<organism evidence="1 2">
    <name type="scientific">Lactarius akahatsu</name>
    <dbReference type="NCBI Taxonomy" id="416441"/>
    <lineage>
        <taxon>Eukaryota</taxon>
        <taxon>Fungi</taxon>
        <taxon>Dikarya</taxon>
        <taxon>Basidiomycota</taxon>
        <taxon>Agaricomycotina</taxon>
        <taxon>Agaricomycetes</taxon>
        <taxon>Russulales</taxon>
        <taxon>Russulaceae</taxon>
        <taxon>Lactarius</taxon>
    </lineage>
</organism>
<dbReference type="Proteomes" id="UP001201163">
    <property type="component" value="Unassembled WGS sequence"/>
</dbReference>
<sequence length="141" mass="15717">MDIKDVNASYDALGDLLELIENFLRRLNICTKVQSTTAMTETVVKILVELLATLALAIQQVKRGRLKGTSKVREEASWRKDVEALLQKLDRLTQVESRTTAALTLDVVHTVVKNMGEVTENEKALADDIRQILCDSVNPPV</sequence>
<name>A0AAD4LIU2_9AGAM</name>
<dbReference type="AlphaFoldDB" id="A0AAD4LIU2"/>
<evidence type="ECO:0000313" key="1">
    <source>
        <dbReference type="EMBL" id="KAH8994272.1"/>
    </source>
</evidence>
<protein>
    <submittedName>
        <fullName evidence="1">Uncharacterized protein</fullName>
    </submittedName>
</protein>
<gene>
    <name evidence="1" type="ORF">EDB92DRAFT_1815195</name>
</gene>
<comment type="caution">
    <text evidence="1">The sequence shown here is derived from an EMBL/GenBank/DDBJ whole genome shotgun (WGS) entry which is preliminary data.</text>
</comment>
<dbReference type="EMBL" id="JAKELL010000015">
    <property type="protein sequence ID" value="KAH8994272.1"/>
    <property type="molecule type" value="Genomic_DNA"/>
</dbReference>
<accession>A0AAD4LIU2</accession>
<reference evidence="1" key="1">
    <citation type="submission" date="2022-01" db="EMBL/GenBank/DDBJ databases">
        <title>Comparative genomics reveals a dynamic genome evolution in the ectomycorrhizal milk-cap (Lactarius) mushrooms.</title>
        <authorList>
            <consortium name="DOE Joint Genome Institute"/>
            <person name="Lebreton A."/>
            <person name="Tang N."/>
            <person name="Kuo A."/>
            <person name="LaButti K."/>
            <person name="Drula E."/>
            <person name="Barry K."/>
            <person name="Clum A."/>
            <person name="Lipzen A."/>
            <person name="Mousain D."/>
            <person name="Ng V."/>
            <person name="Wang R."/>
            <person name="Wang X."/>
            <person name="Dai Y."/>
            <person name="Henrissat B."/>
            <person name="Grigoriev I.V."/>
            <person name="Guerin-Laguette A."/>
            <person name="Yu F."/>
            <person name="Martin F.M."/>
        </authorList>
    </citation>
    <scope>NUCLEOTIDE SEQUENCE</scope>
    <source>
        <strain evidence="1">QP</strain>
    </source>
</reference>
<evidence type="ECO:0000313" key="2">
    <source>
        <dbReference type="Proteomes" id="UP001201163"/>
    </source>
</evidence>
<proteinExistence type="predicted"/>
<keyword evidence="2" id="KW-1185">Reference proteome</keyword>